<gene>
    <name evidence="1" type="ORF">LCGC14_0600080</name>
</gene>
<dbReference type="EMBL" id="LAZR01000961">
    <property type="protein sequence ID" value="KKN53663.1"/>
    <property type="molecule type" value="Genomic_DNA"/>
</dbReference>
<name>A0A0F9UJ79_9ZZZZ</name>
<evidence type="ECO:0000313" key="1">
    <source>
        <dbReference type="EMBL" id="KKN53663.1"/>
    </source>
</evidence>
<protein>
    <submittedName>
        <fullName evidence="1">Uncharacterized protein</fullName>
    </submittedName>
</protein>
<proteinExistence type="predicted"/>
<accession>A0A0F9UJ79</accession>
<organism evidence="1">
    <name type="scientific">marine sediment metagenome</name>
    <dbReference type="NCBI Taxonomy" id="412755"/>
    <lineage>
        <taxon>unclassified sequences</taxon>
        <taxon>metagenomes</taxon>
        <taxon>ecological metagenomes</taxon>
    </lineage>
</organism>
<sequence length="357" mass="39578">MNKKWYLTILLLTLLFGCTGIKLNPIGQAFIPPPPSLQKRTLWHDPSILQYKLNSLTGYIVHKSQANKDFIRVTQVLDDGYALTLEPLKDGVYYHSVINSSFASTGEGAFPILSVAANLSSEQAMELTINDKAISYINETKIPWGKLKAFKTQNPLKAGDKRFWVQATMLTQLSYKIATKIESDATVSGSAYKVGTQNYNAADTFTRTPYITMLTLDFDEALDAGAGMDDKSLTDKATSPQVIKGKISAGIIEEVDGIEVWDNNFPLREFTIVAEKISPPTPKKEGRQVQLRLDQIPLHNKPKVIEYAIKQAKQKGASAIVVHTEFSKKASCNQAINNCHPSYQIITSYSATLIKIK</sequence>
<reference evidence="1" key="1">
    <citation type="journal article" date="2015" name="Nature">
        <title>Complex archaea that bridge the gap between prokaryotes and eukaryotes.</title>
        <authorList>
            <person name="Spang A."/>
            <person name="Saw J.H."/>
            <person name="Jorgensen S.L."/>
            <person name="Zaremba-Niedzwiedzka K."/>
            <person name="Martijn J."/>
            <person name="Lind A.E."/>
            <person name="van Eijk R."/>
            <person name="Schleper C."/>
            <person name="Guy L."/>
            <person name="Ettema T.J."/>
        </authorList>
    </citation>
    <scope>NUCLEOTIDE SEQUENCE</scope>
</reference>
<comment type="caution">
    <text evidence="1">The sequence shown here is derived from an EMBL/GenBank/DDBJ whole genome shotgun (WGS) entry which is preliminary data.</text>
</comment>
<dbReference type="PROSITE" id="PS51257">
    <property type="entry name" value="PROKAR_LIPOPROTEIN"/>
    <property type="match status" value="1"/>
</dbReference>
<dbReference type="AlphaFoldDB" id="A0A0F9UJ79"/>